<organism evidence="2 3">
    <name type="scientific">Acaryochloris thomasi RCC1774</name>
    <dbReference type="NCBI Taxonomy" id="1764569"/>
    <lineage>
        <taxon>Bacteria</taxon>
        <taxon>Bacillati</taxon>
        <taxon>Cyanobacteriota</taxon>
        <taxon>Cyanophyceae</taxon>
        <taxon>Acaryochloridales</taxon>
        <taxon>Acaryochloridaceae</taxon>
        <taxon>Acaryochloris</taxon>
        <taxon>Acaryochloris thomasi</taxon>
    </lineage>
</organism>
<accession>A0A2W1JJ01</accession>
<dbReference type="AlphaFoldDB" id="A0A2W1JJ01"/>
<reference evidence="2 3" key="1">
    <citation type="journal article" date="2018" name="Sci. Rep.">
        <title>A novel species of the marine cyanobacterium Acaryochloris with a unique pigment content and lifestyle.</title>
        <authorList>
            <person name="Partensky F."/>
            <person name="Six C."/>
            <person name="Ratin M."/>
            <person name="Garczarek L."/>
            <person name="Vaulot D."/>
            <person name="Probert I."/>
            <person name="Calteau A."/>
            <person name="Gourvil P."/>
            <person name="Marie D."/>
            <person name="Grebert T."/>
            <person name="Bouchier C."/>
            <person name="Le Panse S."/>
            <person name="Gachenot M."/>
            <person name="Rodriguez F."/>
            <person name="Garrido J.L."/>
        </authorList>
    </citation>
    <scope>NUCLEOTIDE SEQUENCE [LARGE SCALE GENOMIC DNA]</scope>
    <source>
        <strain evidence="2 3">RCC1774</strain>
    </source>
</reference>
<keyword evidence="1" id="KW-0472">Membrane</keyword>
<comment type="caution">
    <text evidence="2">The sequence shown here is derived from an EMBL/GenBank/DDBJ whole genome shotgun (WGS) entry which is preliminary data.</text>
</comment>
<protein>
    <submittedName>
        <fullName evidence="2">Uncharacterized protein</fullName>
    </submittedName>
</protein>
<evidence type="ECO:0000313" key="3">
    <source>
        <dbReference type="Proteomes" id="UP000248857"/>
    </source>
</evidence>
<sequence>MNNQDKFICTIYGLVAVIALPATWINNIAFMNQAEQAGFSIGEFAHAAYGPKTTEAAIWGNLVQI</sequence>
<keyword evidence="1" id="KW-0812">Transmembrane</keyword>
<dbReference type="Proteomes" id="UP000248857">
    <property type="component" value="Unassembled WGS sequence"/>
</dbReference>
<keyword evidence="3" id="KW-1185">Reference proteome</keyword>
<dbReference type="OrthoDB" id="4231743at2"/>
<feature type="transmembrane region" description="Helical" evidence="1">
    <location>
        <begin position="7"/>
        <end position="25"/>
    </location>
</feature>
<dbReference type="EMBL" id="PQWO01000048">
    <property type="protein sequence ID" value="PZD70244.1"/>
    <property type="molecule type" value="Genomic_DNA"/>
</dbReference>
<name>A0A2W1JJ01_9CYAN</name>
<evidence type="ECO:0000313" key="2">
    <source>
        <dbReference type="EMBL" id="PZD70244.1"/>
    </source>
</evidence>
<proteinExistence type="predicted"/>
<evidence type="ECO:0000256" key="1">
    <source>
        <dbReference type="SAM" id="Phobius"/>
    </source>
</evidence>
<keyword evidence="1" id="KW-1133">Transmembrane helix</keyword>
<dbReference type="RefSeq" id="WP_110989207.1">
    <property type="nucleotide sequence ID" value="NZ_CAWNWM010000048.1"/>
</dbReference>
<gene>
    <name evidence="2" type="ORF">C1752_15936</name>
</gene>